<gene>
    <name evidence="2" type="ORF">PPRIM_AZ9-3.1.T0910125</name>
</gene>
<dbReference type="OMA" id="ITLCKNK"/>
<dbReference type="AlphaFoldDB" id="A0A8S1NKX9"/>
<keyword evidence="3" id="KW-1185">Reference proteome</keyword>
<keyword evidence="1" id="KW-0175">Coiled coil</keyword>
<reference evidence="2" key="1">
    <citation type="submission" date="2021-01" db="EMBL/GenBank/DDBJ databases">
        <authorList>
            <consortium name="Genoscope - CEA"/>
            <person name="William W."/>
        </authorList>
    </citation>
    <scope>NUCLEOTIDE SEQUENCE</scope>
</reference>
<name>A0A8S1NKX9_PARPR</name>
<evidence type="ECO:0000313" key="3">
    <source>
        <dbReference type="Proteomes" id="UP000688137"/>
    </source>
</evidence>
<sequence length="558" mass="66605">MNQYQKLLQNMSLITLYLQSPKEMKQFIDEKLREFNSGYNSINDSPELTYYQQRLQEFWSKHHQNIEPIQSNQNQERPKSIDINFYQIKNFSDFKLEFELTFMHLQTYQQQSILSEITQKNYREVILEKIKLQEQLEQLTKSEKLLVQDNQKLQEQIRKLISEIQDLKNQINNNQIFCKETQELTQSKIEIVKLQQQNYSLQNQIHKLYDQMELDKQHVLQNQVIQLEQQMKIQGDQLAQANAEIQKYTNEIQQLQMRNFKIINSNFEQLGIRCIPIFNGVPTYLYSIIYLLELMTPLNKILVVNEKVSLIIYQFINYIRKENEQIQSSTAIQLQELIKIQNQNDNKANDFLFQIIDHLTKVIIKNEQQKSQIATIIQTQDSPIFDLFFFLQRSFPINTEILPNEVPLINSIKYVRYFENLITPQCEFSKYLNDLIKLEGQENKIDENDADFNFIIFPQFLIFNTSELSTQQADMKISLNIQSTSLNPEQTDFQYQLISMIHCNNEDNQLNYMITLCKNKTWIQIKQENAYKVDINTILTFQQPHNNKELLIYEKISL</sequence>
<evidence type="ECO:0000256" key="1">
    <source>
        <dbReference type="SAM" id="Coils"/>
    </source>
</evidence>
<dbReference type="EMBL" id="CAJJDM010000094">
    <property type="protein sequence ID" value="CAD8092782.1"/>
    <property type="molecule type" value="Genomic_DNA"/>
</dbReference>
<evidence type="ECO:0000313" key="2">
    <source>
        <dbReference type="EMBL" id="CAD8092782.1"/>
    </source>
</evidence>
<protein>
    <submittedName>
        <fullName evidence="2">Uncharacterized protein</fullName>
    </submittedName>
</protein>
<dbReference type="Proteomes" id="UP000688137">
    <property type="component" value="Unassembled WGS sequence"/>
</dbReference>
<accession>A0A8S1NKX9</accession>
<organism evidence="2 3">
    <name type="scientific">Paramecium primaurelia</name>
    <dbReference type="NCBI Taxonomy" id="5886"/>
    <lineage>
        <taxon>Eukaryota</taxon>
        <taxon>Sar</taxon>
        <taxon>Alveolata</taxon>
        <taxon>Ciliophora</taxon>
        <taxon>Intramacronucleata</taxon>
        <taxon>Oligohymenophorea</taxon>
        <taxon>Peniculida</taxon>
        <taxon>Parameciidae</taxon>
        <taxon>Paramecium</taxon>
    </lineage>
</organism>
<comment type="caution">
    <text evidence="2">The sequence shown here is derived from an EMBL/GenBank/DDBJ whole genome shotgun (WGS) entry which is preliminary data.</text>
</comment>
<feature type="coiled-coil region" evidence="1">
    <location>
        <begin position="122"/>
        <end position="258"/>
    </location>
</feature>
<proteinExistence type="predicted"/>